<keyword evidence="2" id="KW-0812">Transmembrane</keyword>
<dbReference type="Proteomes" id="UP001203579">
    <property type="component" value="Unassembled WGS sequence"/>
</dbReference>
<comment type="caution">
    <text evidence="3">The sequence shown here is derived from an EMBL/GenBank/DDBJ whole genome shotgun (WGS) entry which is preliminary data.</text>
</comment>
<accession>A0ABT0T8A4</accession>
<organism evidence="3 4">
    <name type="scientific">Corynebacterium intestinale</name>
    <dbReference type="NCBI Taxonomy" id="2943492"/>
    <lineage>
        <taxon>Bacteria</taxon>
        <taxon>Bacillati</taxon>
        <taxon>Actinomycetota</taxon>
        <taxon>Actinomycetes</taxon>
        <taxon>Mycobacteriales</taxon>
        <taxon>Corynebacteriaceae</taxon>
        <taxon>Corynebacterium</taxon>
    </lineage>
</organism>
<evidence type="ECO:0000313" key="3">
    <source>
        <dbReference type="EMBL" id="MCL8493314.1"/>
    </source>
</evidence>
<dbReference type="PANTHER" id="PTHR38442">
    <property type="entry name" value="INNER MEMBRANE PROTEIN-RELATED"/>
    <property type="match status" value="1"/>
</dbReference>
<keyword evidence="2" id="KW-0472">Membrane</keyword>
<gene>
    <name evidence="3" type="ORF">M5J06_04080</name>
</gene>
<keyword evidence="4" id="KW-1185">Reference proteome</keyword>
<feature type="compositionally biased region" description="Polar residues" evidence="1">
    <location>
        <begin position="16"/>
        <end position="28"/>
    </location>
</feature>
<evidence type="ECO:0000256" key="2">
    <source>
        <dbReference type="SAM" id="Phobius"/>
    </source>
</evidence>
<dbReference type="InterPro" id="IPR007383">
    <property type="entry name" value="DUF445"/>
</dbReference>
<feature type="transmembrane region" description="Helical" evidence="2">
    <location>
        <begin position="41"/>
        <end position="61"/>
    </location>
</feature>
<keyword evidence="2" id="KW-1133">Transmembrane helix</keyword>
<feature type="transmembrane region" description="Helical" evidence="2">
    <location>
        <begin position="421"/>
        <end position="442"/>
    </location>
</feature>
<evidence type="ECO:0000256" key="1">
    <source>
        <dbReference type="SAM" id="MobiDB-lite"/>
    </source>
</evidence>
<feature type="region of interest" description="Disordered" evidence="1">
    <location>
        <begin position="1"/>
        <end position="29"/>
    </location>
</feature>
<dbReference type="RefSeq" id="WP_250224030.1">
    <property type="nucleotide sequence ID" value="NZ_JAMFTR010000002.1"/>
</dbReference>
<proteinExistence type="predicted"/>
<evidence type="ECO:0000313" key="4">
    <source>
        <dbReference type="Proteomes" id="UP001203579"/>
    </source>
</evidence>
<reference evidence="3 4" key="1">
    <citation type="submission" date="2022-05" db="EMBL/GenBank/DDBJ databases">
        <title>Corynebacterium sp. B5-R-101 sp. nov., isolated from human feces.</title>
        <authorList>
            <person name="Shamsuzzaman M."/>
            <person name="Dahal R.H."/>
        </authorList>
    </citation>
    <scope>NUCLEOTIDE SEQUENCE [LARGE SCALE GENOMIC DNA]</scope>
    <source>
        <strain evidence="3 4">B5-R-101</strain>
    </source>
</reference>
<sequence length="444" mass="49101">MTHRADAGLKPAQETAAAQTSFVPQPGNQEARRADLRRWKAIALSFLIGAAVIFLGCSWWQASASGAPVWVGYVRAAAEAGMVGGLADWFAVTALFRRPMGLPIPHTALIPNNKDRVGDALKDFVEENFLTADALSAKVREAELPLWLARQGVEPGRAEEVSAWIGERTASVVADLDPAEAEQFIRTQVMDRLAEPEWGPPLGRLLEGYIAEGKARPLEDDLIDWAHGKILGMESTVVTAIDERMPGWAPRFAREMVGEKVYAELVEFADEVRRNGNHEARLAIRRNLSKLASDLQWDEDMRERIEGIKQEMLASDQAQKAPAAMWATVSSTLIEQLTDPESFLRQKMTAKVKELAHRLLEDSEFLAQANAFVDKAARYAVEKFAPEIIAIIPETIKRWDAQEASENIELMVGKDLQFIRLNGTVVGALAGLVIYTVNHLLFGV</sequence>
<dbReference type="EMBL" id="JAMKFF010000002">
    <property type="protein sequence ID" value="MCL8493314.1"/>
    <property type="molecule type" value="Genomic_DNA"/>
</dbReference>
<name>A0ABT0T8A4_9CORY</name>
<dbReference type="PANTHER" id="PTHR38442:SF1">
    <property type="entry name" value="INNER MEMBRANE PROTEIN"/>
    <property type="match status" value="1"/>
</dbReference>
<dbReference type="Pfam" id="PF04286">
    <property type="entry name" value="DUF445"/>
    <property type="match status" value="1"/>
</dbReference>
<protein>
    <submittedName>
        <fullName evidence="3">DUF445 family protein</fullName>
    </submittedName>
</protein>